<evidence type="ECO:0000313" key="2">
    <source>
        <dbReference type="Proteomes" id="UP001056778"/>
    </source>
</evidence>
<comment type="caution">
    <text evidence="1">The sequence shown here is derived from an EMBL/GenBank/DDBJ whole genome shotgun (WGS) entry which is preliminary data.</text>
</comment>
<proteinExistence type="predicted"/>
<sequence>MDLNTSQTIILDNGSGIIKAGLASERIPTCIIQNSVARPKTGDIRSEILIGASNDLNKLSIKYPMQHGSIIDWNDMERVWQHIYHKKLNLLSEDHPVLFTEPALNSRNNREKVIEIFFEKFKVPAMYISIQSILTLYSSGRTTGVVLDCGDGVSSAVPIYQGFAMTNGIKRIDFAGREVTQYLRMLLKKEGINFQTSADFEIVKNIKESLCYIGENPIKEENNIKDTSIFKLPDGRDIEIGPSRFRAAEVLFRPQFLGREYDGLHELLCGSIEESDLDLRSTLFKNIVLSGGSTLFKGFGSRLLAELRNISPKHAQLKIAAPKERLYSVWIGGSILASLNTFQDALVSSKFIKKGEPMLLKCRTRTFYVIIIILSLININLS</sequence>
<gene>
    <name evidence="1" type="ORF">MML48_7g00015034</name>
</gene>
<keyword evidence="2" id="KW-1185">Reference proteome</keyword>
<accession>A0ACB9SW01</accession>
<reference evidence="1" key="1">
    <citation type="submission" date="2022-04" db="EMBL/GenBank/DDBJ databases">
        <title>Chromosome-scale genome assembly of Holotrichia oblita Faldermann.</title>
        <authorList>
            <person name="Rongchong L."/>
        </authorList>
    </citation>
    <scope>NUCLEOTIDE SEQUENCE</scope>
    <source>
        <strain evidence="1">81SQS9</strain>
    </source>
</reference>
<organism evidence="1 2">
    <name type="scientific">Holotrichia oblita</name>
    <name type="common">Chafer beetle</name>
    <dbReference type="NCBI Taxonomy" id="644536"/>
    <lineage>
        <taxon>Eukaryota</taxon>
        <taxon>Metazoa</taxon>
        <taxon>Ecdysozoa</taxon>
        <taxon>Arthropoda</taxon>
        <taxon>Hexapoda</taxon>
        <taxon>Insecta</taxon>
        <taxon>Pterygota</taxon>
        <taxon>Neoptera</taxon>
        <taxon>Endopterygota</taxon>
        <taxon>Coleoptera</taxon>
        <taxon>Polyphaga</taxon>
        <taxon>Scarabaeiformia</taxon>
        <taxon>Scarabaeidae</taxon>
        <taxon>Melolonthinae</taxon>
        <taxon>Holotrichia</taxon>
    </lineage>
</organism>
<dbReference type="EMBL" id="CM043021">
    <property type="protein sequence ID" value="KAI4458718.1"/>
    <property type="molecule type" value="Genomic_DNA"/>
</dbReference>
<evidence type="ECO:0000313" key="1">
    <source>
        <dbReference type="EMBL" id="KAI4458718.1"/>
    </source>
</evidence>
<protein>
    <submittedName>
        <fullName evidence="1">Actin</fullName>
    </submittedName>
</protein>
<name>A0ACB9SW01_HOLOL</name>
<dbReference type="Proteomes" id="UP001056778">
    <property type="component" value="Chromosome 7"/>
</dbReference>